<comment type="caution">
    <text evidence="1">The sequence shown here is derived from an EMBL/GenBank/DDBJ whole genome shotgun (WGS) entry which is preliminary data.</text>
</comment>
<dbReference type="SUPFAM" id="SSF140804">
    <property type="entry name" value="YidB-like"/>
    <property type="match status" value="1"/>
</dbReference>
<sequence length="128" mass="13550">MGDSNLLSELLSADPQTGNLSIQNIVSWVELHGGVKGITEKFNQNGLGDIVKDVGGQNGQPIISDGHIQQVFGQEEIGRLATQLGIDPQATTAMLSRSLPALMAQIPGNGSIAKSGVLNVILRFFKRT</sequence>
<organism evidence="1 2">
    <name type="scientific">Yersinia bercovieri</name>
    <dbReference type="NCBI Taxonomy" id="634"/>
    <lineage>
        <taxon>Bacteria</taxon>
        <taxon>Pseudomonadati</taxon>
        <taxon>Pseudomonadota</taxon>
        <taxon>Gammaproteobacteria</taxon>
        <taxon>Enterobacterales</taxon>
        <taxon>Yersiniaceae</taxon>
        <taxon>Yersinia</taxon>
    </lineage>
</organism>
<dbReference type="Gene3D" id="1.10.10.690">
    <property type="entry name" value="YidB-like"/>
    <property type="match status" value="1"/>
</dbReference>
<name>A0A2G4TYC4_YERBE</name>
<evidence type="ECO:0000313" key="1">
    <source>
        <dbReference type="EMBL" id="PHZ26068.1"/>
    </source>
</evidence>
<dbReference type="GeneID" id="89598181"/>
<reference evidence="1 2" key="1">
    <citation type="submission" date="2017-10" db="EMBL/GenBank/DDBJ databases">
        <authorList>
            <person name="Banno H."/>
            <person name="Chua N.-H."/>
        </authorList>
    </citation>
    <scope>NUCLEOTIDE SEQUENCE [LARGE SCALE GENOMIC DNA]</scope>
    <source>
        <strain evidence="1 2">SCPM-O-B-7607</strain>
    </source>
</reference>
<dbReference type="EMBL" id="PEHN01000028">
    <property type="protein sequence ID" value="PHZ26068.1"/>
    <property type="molecule type" value="Genomic_DNA"/>
</dbReference>
<dbReference type="RefSeq" id="WP_005272181.1">
    <property type="nucleotide sequence ID" value="NZ_CABHQF010000015.1"/>
</dbReference>
<dbReference type="Proteomes" id="UP000229378">
    <property type="component" value="Unassembled WGS sequence"/>
</dbReference>
<protein>
    <submittedName>
        <fullName evidence="1">DUF937 domain-containing protein</fullName>
    </submittedName>
</protein>
<dbReference type="Pfam" id="PF20159">
    <property type="entry name" value="YidB"/>
    <property type="match status" value="1"/>
</dbReference>
<evidence type="ECO:0000313" key="2">
    <source>
        <dbReference type="Proteomes" id="UP000229378"/>
    </source>
</evidence>
<dbReference type="InterPro" id="IPR027405">
    <property type="entry name" value="YidB-like"/>
</dbReference>
<dbReference type="InterPro" id="IPR045372">
    <property type="entry name" value="YidB"/>
</dbReference>
<dbReference type="AlphaFoldDB" id="A0A2G4TYC4"/>
<accession>A0A2G4TYC4</accession>
<gene>
    <name evidence="1" type="ORF">CS533_18130</name>
</gene>
<proteinExistence type="predicted"/>